<keyword evidence="2" id="KW-1185">Reference proteome</keyword>
<dbReference type="RefSeq" id="WP_183478160.1">
    <property type="nucleotide sequence ID" value="NZ_JACIFO010000010.1"/>
</dbReference>
<comment type="caution">
    <text evidence="1">The sequence shown here is derived from an EMBL/GenBank/DDBJ whole genome shotgun (WGS) entry which is preliminary data.</text>
</comment>
<proteinExistence type="predicted"/>
<evidence type="ECO:0000313" key="2">
    <source>
        <dbReference type="Proteomes" id="UP000553034"/>
    </source>
</evidence>
<evidence type="ECO:0000313" key="1">
    <source>
        <dbReference type="EMBL" id="MBB4119816.1"/>
    </source>
</evidence>
<organism evidence="1 2">
    <name type="scientific">Mesonia hippocampi</name>
    <dbReference type="NCBI Taxonomy" id="1628250"/>
    <lineage>
        <taxon>Bacteria</taxon>
        <taxon>Pseudomonadati</taxon>
        <taxon>Bacteroidota</taxon>
        <taxon>Flavobacteriia</taxon>
        <taxon>Flavobacteriales</taxon>
        <taxon>Flavobacteriaceae</taxon>
        <taxon>Mesonia</taxon>
    </lineage>
</organism>
<accession>A0A840EW85</accession>
<reference evidence="1 2" key="1">
    <citation type="submission" date="2020-08" db="EMBL/GenBank/DDBJ databases">
        <title>Genomic Encyclopedia of Type Strains, Phase IV (KMG-IV): sequencing the most valuable type-strain genomes for metagenomic binning, comparative biology and taxonomic classification.</title>
        <authorList>
            <person name="Goeker M."/>
        </authorList>
    </citation>
    <scope>NUCLEOTIDE SEQUENCE [LARGE SCALE GENOMIC DNA]</scope>
    <source>
        <strain evidence="1 2">DSM 29568</strain>
    </source>
</reference>
<dbReference type="Proteomes" id="UP000553034">
    <property type="component" value="Unassembled WGS sequence"/>
</dbReference>
<sequence length="243" mass="28882">MIDKLIKLHKFLDSNREYNKKFQELGYLPIISNSSNVEEKIISLLYEIANTQSQPKINYLSEFYIRMYNNSDSLKSFENFVKFISGKDEANFKNLFTGLKSQNGWGEKTAALFVKTIFHFHNGNYHHSLKIWNDVPEIIGKNDEFYLPVDAVIISIFNKLDSTIKWNFSKINKLLKEYNYSNLEIEIWDDLWFWGFITQKGTGLKREHKWNENKYWILKNTDKSSNTINIIKNKAEEFLKIYN</sequence>
<dbReference type="AlphaFoldDB" id="A0A840EW85"/>
<protein>
    <submittedName>
        <fullName evidence="1">Uncharacterized protein</fullName>
    </submittedName>
</protein>
<gene>
    <name evidence="1" type="ORF">GGR32_002122</name>
</gene>
<dbReference type="EMBL" id="JACIFO010000010">
    <property type="protein sequence ID" value="MBB4119816.1"/>
    <property type="molecule type" value="Genomic_DNA"/>
</dbReference>
<name>A0A840EW85_9FLAO</name>